<protein>
    <recommendedName>
        <fullName evidence="2 3">Single-stranded DNA-binding protein</fullName>
        <shortName evidence="2">SSB</shortName>
    </recommendedName>
</protein>
<evidence type="ECO:0000256" key="2">
    <source>
        <dbReference type="HAMAP-Rule" id="MF_00984"/>
    </source>
</evidence>
<accession>A0A1R3T2W3</accession>
<dbReference type="Pfam" id="PF00436">
    <property type="entry name" value="SSB"/>
    <property type="match status" value="1"/>
</dbReference>
<organism evidence="5 6">
    <name type="scientific">Proteiniphilum saccharofermentans</name>
    <dbReference type="NCBI Taxonomy" id="1642647"/>
    <lineage>
        <taxon>Bacteria</taxon>
        <taxon>Pseudomonadati</taxon>
        <taxon>Bacteroidota</taxon>
        <taxon>Bacteroidia</taxon>
        <taxon>Bacteroidales</taxon>
        <taxon>Dysgonomonadaceae</taxon>
        <taxon>Proteiniphilum</taxon>
    </lineage>
</organism>
<dbReference type="STRING" id="1642647.PSM36_3255"/>
<proteinExistence type="inferred from homology"/>
<reference evidence="5 6" key="1">
    <citation type="submission" date="2016-08" db="EMBL/GenBank/DDBJ databases">
        <authorList>
            <person name="Seilhamer J.J."/>
        </authorList>
    </citation>
    <scope>NUCLEOTIDE SEQUENCE [LARGE SCALE GENOMIC DNA]</scope>
    <source>
        <strain evidence="5">M3/6</strain>
    </source>
</reference>
<dbReference type="EMBL" id="LT605205">
    <property type="protein sequence ID" value="SCD22041.1"/>
    <property type="molecule type" value="Genomic_DNA"/>
</dbReference>
<dbReference type="NCBIfam" id="TIGR00621">
    <property type="entry name" value="ssb"/>
    <property type="match status" value="1"/>
</dbReference>
<dbReference type="PANTHER" id="PTHR10302:SF27">
    <property type="entry name" value="SINGLE-STRANDED DNA-BINDING PROTEIN"/>
    <property type="match status" value="1"/>
</dbReference>
<gene>
    <name evidence="5" type="ORF">PSM36_3255</name>
</gene>
<evidence type="ECO:0000313" key="6">
    <source>
        <dbReference type="Proteomes" id="UP000187464"/>
    </source>
</evidence>
<dbReference type="GO" id="GO:0006260">
    <property type="term" value="P:DNA replication"/>
    <property type="evidence" value="ECO:0007669"/>
    <property type="project" value="InterPro"/>
</dbReference>
<name>A0A1R3T2W3_9BACT</name>
<evidence type="ECO:0000256" key="1">
    <source>
        <dbReference type="ARBA" id="ARBA00023125"/>
    </source>
</evidence>
<dbReference type="RefSeq" id="WP_076931751.1">
    <property type="nucleotide sequence ID" value="NZ_LT605205.1"/>
</dbReference>
<dbReference type="KEGG" id="psac:PSM36_3255"/>
<feature type="region of interest" description="Disordered" evidence="4">
    <location>
        <begin position="112"/>
        <end position="152"/>
    </location>
</feature>
<dbReference type="AlphaFoldDB" id="A0A1R3T2W3"/>
<sequence length="152" mass="16850">MSVNKVILVGNVGRDPEMKYFDNDVAKANFSLATSERGYTTSGGTQVPERTEWHNIVCWRGLAQVAEKFVKKGTLVYVEGKIRSRSYDDQNGVKRYITEIVADNLELLGRRGGSDEGFGNRENENEQNHAASSGSALSDEQDEISDADDLPF</sequence>
<evidence type="ECO:0000313" key="5">
    <source>
        <dbReference type="EMBL" id="SCD22041.1"/>
    </source>
</evidence>
<keyword evidence="6" id="KW-1185">Reference proteome</keyword>
<dbReference type="PROSITE" id="PS50935">
    <property type="entry name" value="SSB"/>
    <property type="match status" value="1"/>
</dbReference>
<comment type="caution">
    <text evidence="2">Lacks conserved residue(s) required for the propagation of feature annotation.</text>
</comment>
<dbReference type="Proteomes" id="UP000187464">
    <property type="component" value="Chromosome I"/>
</dbReference>
<dbReference type="InterPro" id="IPR012340">
    <property type="entry name" value="NA-bd_OB-fold"/>
</dbReference>
<dbReference type="PANTHER" id="PTHR10302">
    <property type="entry name" value="SINGLE-STRANDED DNA-BINDING PROTEIN"/>
    <property type="match status" value="1"/>
</dbReference>
<evidence type="ECO:0000256" key="4">
    <source>
        <dbReference type="SAM" id="MobiDB-lite"/>
    </source>
</evidence>
<comment type="subunit">
    <text evidence="2">Homotetramer.</text>
</comment>
<dbReference type="GO" id="GO:0003697">
    <property type="term" value="F:single-stranded DNA binding"/>
    <property type="evidence" value="ECO:0007669"/>
    <property type="project" value="UniProtKB-UniRule"/>
</dbReference>
<evidence type="ECO:0000256" key="3">
    <source>
        <dbReference type="PIRNR" id="PIRNR002070"/>
    </source>
</evidence>
<dbReference type="HAMAP" id="MF_00984">
    <property type="entry name" value="SSB"/>
    <property type="match status" value="1"/>
</dbReference>
<dbReference type="Gene3D" id="2.40.50.140">
    <property type="entry name" value="Nucleic acid-binding proteins"/>
    <property type="match status" value="1"/>
</dbReference>
<feature type="compositionally biased region" description="Basic and acidic residues" evidence="4">
    <location>
        <begin position="112"/>
        <end position="127"/>
    </location>
</feature>
<dbReference type="InterPro" id="IPR011344">
    <property type="entry name" value="ssDNA-bd"/>
</dbReference>
<keyword evidence="1 2" id="KW-0238">DNA-binding</keyword>
<dbReference type="SUPFAM" id="SSF50249">
    <property type="entry name" value="Nucleic acid-binding proteins"/>
    <property type="match status" value="1"/>
</dbReference>
<dbReference type="CDD" id="cd04496">
    <property type="entry name" value="SSB_OBF"/>
    <property type="match status" value="1"/>
</dbReference>
<dbReference type="GO" id="GO:0009295">
    <property type="term" value="C:nucleoid"/>
    <property type="evidence" value="ECO:0007669"/>
    <property type="project" value="TreeGrafter"/>
</dbReference>
<dbReference type="PIRSF" id="PIRSF002070">
    <property type="entry name" value="SSB"/>
    <property type="match status" value="1"/>
</dbReference>
<feature type="compositionally biased region" description="Acidic residues" evidence="4">
    <location>
        <begin position="139"/>
        <end position="152"/>
    </location>
</feature>
<dbReference type="InterPro" id="IPR000424">
    <property type="entry name" value="Primosome_PriB/ssb"/>
</dbReference>
<feature type="compositionally biased region" description="Polar residues" evidence="4">
    <location>
        <begin position="128"/>
        <end position="138"/>
    </location>
</feature>